<keyword evidence="30" id="KW-1185">Reference proteome</keyword>
<feature type="compositionally biased region" description="Basic and acidic residues" evidence="24">
    <location>
        <begin position="311"/>
        <end position="337"/>
    </location>
</feature>
<dbReference type="OrthoDB" id="784962at2759"/>
<dbReference type="InterPro" id="IPR036427">
    <property type="entry name" value="Bromodomain-like_sf"/>
</dbReference>
<dbReference type="InterPro" id="IPR019787">
    <property type="entry name" value="Znf_PHD-finger"/>
</dbReference>
<dbReference type="Pfam" id="PF00439">
    <property type="entry name" value="Bromodomain"/>
    <property type="match status" value="1"/>
</dbReference>
<dbReference type="PROSITE" id="PS50827">
    <property type="entry name" value="DDT"/>
    <property type="match status" value="1"/>
</dbReference>
<comment type="catalytic activity">
    <reaction evidence="18">
        <text>L-tyrosyl-[protein] + ATP = O-phospho-L-tyrosyl-[protein] + ADP + H(+)</text>
        <dbReference type="Rhea" id="RHEA:10596"/>
        <dbReference type="Rhea" id="RHEA-COMP:10136"/>
        <dbReference type="Rhea" id="RHEA-COMP:20101"/>
        <dbReference type="ChEBI" id="CHEBI:15378"/>
        <dbReference type="ChEBI" id="CHEBI:30616"/>
        <dbReference type="ChEBI" id="CHEBI:46858"/>
        <dbReference type="ChEBI" id="CHEBI:61978"/>
        <dbReference type="ChEBI" id="CHEBI:456216"/>
        <dbReference type="EC" id="2.7.10.2"/>
    </reaction>
</comment>
<dbReference type="PANTHER" id="PTHR46802">
    <property type="entry name" value="TYROSINE-PROTEIN KINASE BAZ1B"/>
    <property type="match status" value="1"/>
</dbReference>
<dbReference type="InterPro" id="IPR047174">
    <property type="entry name" value="BAZ1B"/>
</dbReference>
<evidence type="ECO:0000256" key="6">
    <source>
        <dbReference type="ARBA" id="ARBA00022741"/>
    </source>
</evidence>
<evidence type="ECO:0000256" key="12">
    <source>
        <dbReference type="ARBA" id="ARBA00023015"/>
    </source>
</evidence>
<keyword evidence="14 22" id="KW-0103">Bromodomain</keyword>
<dbReference type="PRINTS" id="PR00503">
    <property type="entry name" value="BROMODOMAIN"/>
</dbReference>
<dbReference type="EC" id="2.7.10.2" evidence="3"/>
<keyword evidence="10" id="KW-0862">Zinc</keyword>
<dbReference type="GO" id="GO:0090535">
    <property type="term" value="C:WICH complex"/>
    <property type="evidence" value="ECO:0007669"/>
    <property type="project" value="InterPro"/>
</dbReference>
<dbReference type="Gene3D" id="1.20.920.10">
    <property type="entry name" value="Bromodomain-like"/>
    <property type="match status" value="1"/>
</dbReference>
<keyword evidence="17" id="KW-0539">Nucleus</keyword>
<evidence type="ECO:0000256" key="7">
    <source>
        <dbReference type="ARBA" id="ARBA00022763"/>
    </source>
</evidence>
<keyword evidence="6" id="KW-0547">Nucleotide-binding</keyword>
<feature type="domain" description="RING-type" evidence="27">
    <location>
        <begin position="1225"/>
        <end position="1269"/>
    </location>
</feature>
<evidence type="ECO:0000256" key="9">
    <source>
        <dbReference type="ARBA" id="ARBA00022777"/>
    </source>
</evidence>
<evidence type="ECO:0000256" key="21">
    <source>
        <dbReference type="ARBA" id="ARBA00076449"/>
    </source>
</evidence>
<feature type="domain" description="DDT" evidence="28">
    <location>
        <begin position="382"/>
        <end position="446"/>
    </location>
</feature>
<dbReference type="InterPro" id="IPR001965">
    <property type="entry name" value="Znf_PHD"/>
</dbReference>
<proteinExistence type="inferred from homology"/>
<dbReference type="Gene3D" id="3.30.40.10">
    <property type="entry name" value="Zinc/RING finger domain, C3HC4 (zinc finger)"/>
    <property type="match status" value="2"/>
</dbReference>
<dbReference type="GO" id="GO:0042393">
    <property type="term" value="F:histone binding"/>
    <property type="evidence" value="ECO:0007669"/>
    <property type="project" value="TreeGrafter"/>
</dbReference>
<evidence type="ECO:0000259" key="26">
    <source>
        <dbReference type="PROSITE" id="PS50016"/>
    </source>
</evidence>
<dbReference type="EMBL" id="CACVKT020008715">
    <property type="protein sequence ID" value="CAC5416851.1"/>
    <property type="molecule type" value="Genomic_DNA"/>
</dbReference>
<dbReference type="GO" id="GO:0008270">
    <property type="term" value="F:zinc ion binding"/>
    <property type="evidence" value="ECO:0007669"/>
    <property type="project" value="UniProtKB-KW"/>
</dbReference>
<feature type="compositionally biased region" description="Basic residues" evidence="24">
    <location>
        <begin position="1461"/>
        <end position="1470"/>
    </location>
</feature>
<evidence type="ECO:0000256" key="8">
    <source>
        <dbReference type="ARBA" id="ARBA00022771"/>
    </source>
</evidence>
<evidence type="ECO:0000256" key="18">
    <source>
        <dbReference type="ARBA" id="ARBA00051245"/>
    </source>
</evidence>
<evidence type="ECO:0000256" key="4">
    <source>
        <dbReference type="ARBA" id="ARBA00022679"/>
    </source>
</evidence>
<feature type="compositionally biased region" description="Basic and acidic residues" evidence="24">
    <location>
        <begin position="1480"/>
        <end position="1499"/>
    </location>
</feature>
<evidence type="ECO:0000259" key="28">
    <source>
        <dbReference type="PROSITE" id="PS50827"/>
    </source>
</evidence>
<dbReference type="InterPro" id="IPR013083">
    <property type="entry name" value="Znf_RING/FYVE/PHD"/>
</dbReference>
<dbReference type="Pfam" id="PF00628">
    <property type="entry name" value="PHD"/>
    <property type="match status" value="2"/>
</dbReference>
<evidence type="ECO:0000256" key="19">
    <source>
        <dbReference type="ARBA" id="ARBA00061696"/>
    </source>
</evidence>
<dbReference type="CDD" id="cd15628">
    <property type="entry name" value="PHD_BAZ1B"/>
    <property type="match status" value="1"/>
</dbReference>
<dbReference type="InterPro" id="IPR001487">
    <property type="entry name" value="Bromodomain"/>
</dbReference>
<feature type="compositionally biased region" description="Basic residues" evidence="24">
    <location>
        <begin position="1512"/>
        <end position="1521"/>
    </location>
</feature>
<evidence type="ECO:0000256" key="2">
    <source>
        <dbReference type="ARBA" id="ARBA00004123"/>
    </source>
</evidence>
<dbReference type="InterPro" id="IPR001841">
    <property type="entry name" value="Znf_RING"/>
</dbReference>
<dbReference type="PROSITE" id="PS50016">
    <property type="entry name" value="ZF_PHD_2"/>
    <property type="match status" value="2"/>
</dbReference>
<sequence>MILNFRRDEKPPLKECVRHFIRCYAVRSGQNPTCPWVVDSNKVKEYSIASKFADFLVSPLKMAEVAKRAEEEMSRKRKSSSHGGSASKKAKIDKISKKNSAKKDNKKQLKLTGSPLKKKPSSKKISGAVVVSESSSEDDTPLSQRSLSPKKKKSPSKKVKSDRIVVDSDSDDEPSSSKEKSPKKKAQKKIPNGDISSDSDEESVPLAKIKSKSMKQMTLFDMSKKKGMKTPEKKKSTPIKKKFKSPQKGMRTPDKKPKVMSPPKTPAVVSKLVLAVKAKDKGKIKGLLETACKVLTLKQRGKLPVSVKEMVESSIARREEKRKLDAMTPEQREEYQKQKRQAQKRKRQEELKEKKKKFEDTELDLEPLPEMKLVTTPDGLPNELFGDVAMVTEFISCYQGLLIPNKEFPVSAEKLMQSIGSGKEGFSYLSKILSILLQTLLQDQISEDYQEIKISLSDIPVNSYTTSELVRLCLRKQDVQEDHNSDSDDEDNNEDEVPEEIIQLLESQELYDLDGEQKVKILKGLCLRIMGTYSVQDYMEEKQNEATQLWITWMKKQIEAKIMVSVMYHTYSVQDYMDEKQNEATQLWCLVIMGTYSVQDYMEEKQKAKQHNYLSVLHHGDIFCPGLHGRKTKRSNTIMDYMEEKQNEATQLWYTLHGDLFCPGLHGRITKQSKHNYLSSFHGDIFCPGLHGRKTKRSNTIMVSVYVSWGPILSRITWKNNKTEQHNYGKCLRIMGTYSVQDYMEEKQNRATQLWITWKKNKMKQHNYGKCLRIMGTYSVQDYMDEKQNEATQLWKKKMAELKKKNDKLRKEKELKKEMGDKSKQGEEKPADDKEKPTSKDVLLTSFYGKASVNGGDSSKGTTPDVSADEGTDGGGDQSDLASVVKRRRLLANQAAAEREKKDQERREQKQREYEEYMEQKERIDLEKAFTEGIGAAKHVLRVTPVGTDRNHNRYWVFSKATPGIYIEKGWVTDNIEYCSQKNKSSESDEESSDEDTRSKSQDEEISFKPQADVSEEKTVPHNGQNLWFTYNTLAEIDELLKKLHPQGYRESQLIEELKKRYDHLSKGLNGSQQPKKVKTEGEEEEEEDLVKAFRKELLETEIRLKNGGLGGVPDFDSWDARLETATEIADFGQLLIESQENILEKFRQGMMANKKRRSKVTEVKGEEVEEEDLDDSKEEETEVAGVVNWREAVKNCPTMSRLHVLMGMLDSCIKWEKSAENVKCKICRKKTDESKLLLCDECNQPFHMFCLRPALLEVPEEDWFCPACAPKDLRRKGKEMPGDSEDEEGDIKHEKNCIECGGDEGLIFCSDCPSAYHLDCHHPPLRREPRGNWSCNDCKVGIKRSSRWRSQKRNALINKRAAPKRKNYKEWSTENSDEESEEEAPKSGRRGRVSKQNKDSSDSEEEAPSRGRRGRAARRKQDSSDTEEEAPSRGRRGRPARRKQEDSEESEEESDEPRPSGRRGRISRKRREDSDESEAETKSSTRRSDRARKTYKEDSESDSESEETSSRKRKRGRPSKGKTDDSDTEEEQPPTKAARKSRQQSSSRSKKGQTSAKSSPVIEEKKATSRRAPSDLSICEQIVANLMKHKSCWPFLNPVNKKEVPDYYEIIKHPLDFQIVKDRLQCLVYGSVEECLEDVKVVFNNCETYNPEGSEILECMREVEEYFRGQVEKYLPQVLYYRKTLTNGH</sequence>
<evidence type="ECO:0000313" key="29">
    <source>
        <dbReference type="EMBL" id="CAC5416851.1"/>
    </source>
</evidence>
<feature type="region of interest" description="Disordered" evidence="24">
    <location>
        <begin position="311"/>
        <end position="355"/>
    </location>
</feature>
<dbReference type="PROSITE" id="PS50089">
    <property type="entry name" value="ZF_RING_2"/>
    <property type="match status" value="1"/>
</dbReference>
<evidence type="ECO:0000259" key="27">
    <source>
        <dbReference type="PROSITE" id="PS50089"/>
    </source>
</evidence>
<dbReference type="SMART" id="SM00249">
    <property type="entry name" value="PHD"/>
    <property type="match status" value="2"/>
</dbReference>
<dbReference type="PROSITE" id="PS50014">
    <property type="entry name" value="BROMODOMAIN_2"/>
    <property type="match status" value="1"/>
</dbReference>
<feature type="region of interest" description="Disordered" evidence="24">
    <location>
        <begin position="69"/>
        <end position="264"/>
    </location>
</feature>
<keyword evidence="4" id="KW-0808">Transferase</keyword>
<feature type="region of interest" description="Disordered" evidence="24">
    <location>
        <begin position="1350"/>
        <end position="1571"/>
    </location>
</feature>
<evidence type="ECO:0000256" key="20">
    <source>
        <dbReference type="ARBA" id="ARBA00069894"/>
    </source>
</evidence>
<evidence type="ECO:0000256" key="16">
    <source>
        <dbReference type="ARBA" id="ARBA00023163"/>
    </source>
</evidence>
<keyword evidence="9" id="KW-0418">Kinase</keyword>
<feature type="compositionally biased region" description="Basic and acidic residues" evidence="24">
    <location>
        <begin position="806"/>
        <end position="839"/>
    </location>
</feature>
<evidence type="ECO:0000256" key="10">
    <source>
        <dbReference type="ARBA" id="ARBA00022833"/>
    </source>
</evidence>
<dbReference type="GO" id="GO:0140801">
    <property type="term" value="F:histone H2AXY142 kinase activity"/>
    <property type="evidence" value="ECO:0007669"/>
    <property type="project" value="InterPro"/>
</dbReference>
<feature type="compositionally biased region" description="Basic and acidic residues" evidence="24">
    <location>
        <begin position="897"/>
        <end position="916"/>
    </location>
</feature>
<comment type="cofactor">
    <cofactor evidence="1">
        <name>Mn(2+)</name>
        <dbReference type="ChEBI" id="CHEBI:29035"/>
    </cofactor>
</comment>
<keyword evidence="12" id="KW-0805">Transcription regulation</keyword>
<keyword evidence="15" id="KW-0829">Tyrosine-protein kinase</keyword>
<name>A0A6J8ECM0_MYTCO</name>
<feature type="domain" description="Bromo" evidence="25">
    <location>
        <begin position="1588"/>
        <end position="1658"/>
    </location>
</feature>
<dbReference type="PROSITE" id="PS01359">
    <property type="entry name" value="ZF_PHD_1"/>
    <property type="match status" value="1"/>
</dbReference>
<feature type="compositionally biased region" description="Acidic residues" evidence="24">
    <location>
        <begin position="1447"/>
        <end position="1456"/>
    </location>
</feature>
<keyword evidence="11" id="KW-0067">ATP-binding</keyword>
<evidence type="ECO:0000256" key="13">
    <source>
        <dbReference type="ARBA" id="ARBA00023054"/>
    </source>
</evidence>
<dbReference type="SMART" id="SM00297">
    <property type="entry name" value="BROMO"/>
    <property type="match status" value="1"/>
</dbReference>
<feature type="domain" description="PHD-type" evidence="26">
    <location>
        <begin position="1222"/>
        <end position="1272"/>
    </location>
</feature>
<evidence type="ECO:0000259" key="25">
    <source>
        <dbReference type="PROSITE" id="PS50014"/>
    </source>
</evidence>
<gene>
    <name evidence="29" type="ORF">MCOR_49429</name>
</gene>
<dbReference type="InterPro" id="IPR018501">
    <property type="entry name" value="DDT_dom"/>
</dbReference>
<evidence type="ECO:0000256" key="11">
    <source>
        <dbReference type="ARBA" id="ARBA00022840"/>
    </source>
</evidence>
<comment type="similarity">
    <text evidence="19">Belongs to the WAL family. BAZ1B subfamily.</text>
</comment>
<feature type="compositionally biased region" description="Basic residues" evidence="24">
    <location>
        <begin position="148"/>
        <end position="158"/>
    </location>
</feature>
<dbReference type="Pfam" id="PF15613">
    <property type="entry name" value="WSD"/>
    <property type="match status" value="1"/>
</dbReference>
<dbReference type="FunFam" id="3.30.40.10:FF:000131">
    <property type="entry name" value="tyrosine-protein kinase BAZ1B isoform X1"/>
    <property type="match status" value="1"/>
</dbReference>
<evidence type="ECO:0000256" key="5">
    <source>
        <dbReference type="ARBA" id="ARBA00022723"/>
    </source>
</evidence>
<feature type="domain" description="PHD-type" evidence="26">
    <location>
        <begin position="1295"/>
        <end position="1342"/>
    </location>
</feature>
<dbReference type="SMART" id="SM00571">
    <property type="entry name" value="DDT"/>
    <property type="match status" value="1"/>
</dbReference>
<feature type="compositionally biased region" description="Polar residues" evidence="24">
    <location>
        <begin position="855"/>
        <end position="865"/>
    </location>
</feature>
<dbReference type="GO" id="GO:0005524">
    <property type="term" value="F:ATP binding"/>
    <property type="evidence" value="ECO:0007669"/>
    <property type="project" value="UniProtKB-KW"/>
</dbReference>
<keyword evidence="16" id="KW-0804">Transcription</keyword>
<protein>
    <recommendedName>
        <fullName evidence="20">Tyrosine-protein kinase BAZ1B</fullName>
        <ecNumber evidence="3">2.7.10.2</ecNumber>
    </recommendedName>
    <alternativeName>
        <fullName evidence="21">Bromodomain adjacent to zinc finger domain protein 1B</fullName>
    </alternativeName>
</protein>
<dbReference type="SUPFAM" id="SSF47370">
    <property type="entry name" value="Bromodomain"/>
    <property type="match status" value="1"/>
</dbReference>
<evidence type="ECO:0000256" key="23">
    <source>
        <dbReference type="PROSITE-ProRule" id="PRU00175"/>
    </source>
</evidence>
<dbReference type="InterPro" id="IPR047256">
    <property type="entry name" value="BAZ1B_PHD"/>
</dbReference>
<feature type="region of interest" description="Disordered" evidence="24">
    <location>
        <begin position="982"/>
        <end position="1020"/>
    </location>
</feature>
<evidence type="ECO:0000256" key="15">
    <source>
        <dbReference type="ARBA" id="ARBA00023137"/>
    </source>
</evidence>
<feature type="region of interest" description="Disordered" evidence="24">
    <location>
        <begin position="806"/>
        <end position="840"/>
    </location>
</feature>
<dbReference type="InterPro" id="IPR028941">
    <property type="entry name" value="WHIM2_dom"/>
</dbReference>
<feature type="region of interest" description="Disordered" evidence="24">
    <location>
        <begin position="1066"/>
        <end position="1085"/>
    </location>
</feature>
<keyword evidence="8 23" id="KW-0863">Zinc-finger</keyword>
<dbReference type="InterPro" id="IPR019786">
    <property type="entry name" value="Zinc_finger_PHD-type_CS"/>
</dbReference>
<dbReference type="InterPro" id="IPR011011">
    <property type="entry name" value="Znf_FYVE_PHD"/>
</dbReference>
<evidence type="ECO:0000256" key="3">
    <source>
        <dbReference type="ARBA" id="ARBA00011903"/>
    </source>
</evidence>
<dbReference type="PANTHER" id="PTHR46802:SF1">
    <property type="entry name" value="TYROSINE-PROTEIN KINASE BAZ1B"/>
    <property type="match status" value="1"/>
</dbReference>
<keyword evidence="7" id="KW-0227">DNA damage</keyword>
<reference evidence="29 30" key="1">
    <citation type="submission" date="2020-06" db="EMBL/GenBank/DDBJ databases">
        <authorList>
            <person name="Li R."/>
            <person name="Bekaert M."/>
        </authorList>
    </citation>
    <scope>NUCLEOTIDE SEQUENCE [LARGE SCALE GENOMIC DNA]</scope>
    <source>
        <strain evidence="30">wild</strain>
    </source>
</reference>
<feature type="region of interest" description="Disordered" evidence="24">
    <location>
        <begin position="853"/>
        <end position="916"/>
    </location>
</feature>
<dbReference type="SUPFAM" id="SSF57903">
    <property type="entry name" value="FYVE/PHD zinc finger"/>
    <property type="match status" value="2"/>
</dbReference>
<keyword evidence="5" id="KW-0479">Metal-binding</keyword>
<comment type="subcellular location">
    <subcellularLocation>
        <location evidence="2">Nucleus</location>
    </subcellularLocation>
</comment>
<accession>A0A6J8ECM0</accession>
<dbReference type="GO" id="GO:0004715">
    <property type="term" value="F:non-membrane spanning protein tyrosine kinase activity"/>
    <property type="evidence" value="ECO:0007669"/>
    <property type="project" value="UniProtKB-EC"/>
</dbReference>
<keyword evidence="13" id="KW-0175">Coiled coil</keyword>
<organism evidence="29 30">
    <name type="scientific">Mytilus coruscus</name>
    <name type="common">Sea mussel</name>
    <dbReference type="NCBI Taxonomy" id="42192"/>
    <lineage>
        <taxon>Eukaryota</taxon>
        <taxon>Metazoa</taxon>
        <taxon>Spiralia</taxon>
        <taxon>Lophotrochozoa</taxon>
        <taxon>Mollusca</taxon>
        <taxon>Bivalvia</taxon>
        <taxon>Autobranchia</taxon>
        <taxon>Pteriomorphia</taxon>
        <taxon>Mytilida</taxon>
        <taxon>Mytiloidea</taxon>
        <taxon>Mytilidae</taxon>
        <taxon>Mytilinae</taxon>
        <taxon>Mytilus</taxon>
    </lineage>
</organism>
<evidence type="ECO:0000256" key="24">
    <source>
        <dbReference type="SAM" id="MobiDB-lite"/>
    </source>
</evidence>
<feature type="compositionally biased region" description="Basic residues" evidence="24">
    <location>
        <begin position="236"/>
        <end position="245"/>
    </location>
</feature>
<dbReference type="Proteomes" id="UP000507470">
    <property type="component" value="Unassembled WGS sequence"/>
</dbReference>
<feature type="compositionally biased region" description="Basic and acidic residues" evidence="24">
    <location>
        <begin position="995"/>
        <end position="1007"/>
    </location>
</feature>
<evidence type="ECO:0000256" key="17">
    <source>
        <dbReference type="ARBA" id="ARBA00023242"/>
    </source>
</evidence>
<dbReference type="GO" id="GO:0006974">
    <property type="term" value="P:DNA damage response"/>
    <property type="evidence" value="ECO:0007669"/>
    <property type="project" value="UniProtKB-KW"/>
</dbReference>
<evidence type="ECO:0000256" key="1">
    <source>
        <dbReference type="ARBA" id="ARBA00001936"/>
    </source>
</evidence>
<feature type="compositionally biased region" description="Low complexity" evidence="24">
    <location>
        <begin position="1544"/>
        <end position="1557"/>
    </location>
</feature>
<feature type="compositionally biased region" description="Basic and acidic residues" evidence="24">
    <location>
        <begin position="90"/>
        <end position="107"/>
    </location>
</feature>
<evidence type="ECO:0000313" key="30">
    <source>
        <dbReference type="Proteomes" id="UP000507470"/>
    </source>
</evidence>
<evidence type="ECO:0000256" key="22">
    <source>
        <dbReference type="PROSITE-ProRule" id="PRU00035"/>
    </source>
</evidence>
<evidence type="ECO:0000256" key="14">
    <source>
        <dbReference type="ARBA" id="ARBA00023117"/>
    </source>
</evidence>